<dbReference type="InterPro" id="IPR041657">
    <property type="entry name" value="HTH_17"/>
</dbReference>
<evidence type="ECO:0000259" key="1">
    <source>
        <dbReference type="Pfam" id="PF12728"/>
    </source>
</evidence>
<name>A0A1I6SQA0_9FLAO</name>
<dbReference type="STRING" id="593133.SAMN04488006_0051"/>
<keyword evidence="3" id="KW-1185">Reference proteome</keyword>
<evidence type="ECO:0000313" key="2">
    <source>
        <dbReference type="EMBL" id="SFS79174.1"/>
    </source>
</evidence>
<dbReference type="EMBL" id="FOZP01000010">
    <property type="protein sequence ID" value="SFS79174.1"/>
    <property type="molecule type" value="Genomic_DNA"/>
</dbReference>
<accession>A0A1I6SQA0</accession>
<dbReference type="GO" id="GO:0003677">
    <property type="term" value="F:DNA binding"/>
    <property type="evidence" value="ECO:0007669"/>
    <property type="project" value="InterPro"/>
</dbReference>
<dbReference type="AlphaFoldDB" id="A0A1I6SQA0"/>
<protein>
    <submittedName>
        <fullName evidence="2">Transcriptional regulator, AlpA family</fullName>
    </submittedName>
</protein>
<dbReference type="InterPro" id="IPR010093">
    <property type="entry name" value="SinI_DNA-bd"/>
</dbReference>
<sequence>MDYNQLYTNSYNKAFEERERFIYTTLLEAKKALQSYNYTSNKYLKEINTIEIKKFEYLKQYPYSEVTNLFNKRFEIYEENSINNIVNLKILPLLENSNIKLEKTLETIISEIAAHDALLETSRIMTNNYNLYELMYNLNDLSKFKLISYTSDVRNTPLYQKLENKMYPPAKPSKTKINKNHDENDEFLNVKEVAELTNYAVATIYDLKHKGQLPFYKKGAKLQFKKSEIINWLEKGKGITIDDLDEKANDYILKNS</sequence>
<organism evidence="2 3">
    <name type="scientific">Lutibacter maritimus</name>
    <dbReference type="NCBI Taxonomy" id="593133"/>
    <lineage>
        <taxon>Bacteria</taxon>
        <taxon>Pseudomonadati</taxon>
        <taxon>Bacteroidota</taxon>
        <taxon>Flavobacteriia</taxon>
        <taxon>Flavobacteriales</taxon>
        <taxon>Flavobacteriaceae</taxon>
        <taxon>Lutibacter</taxon>
    </lineage>
</organism>
<reference evidence="3" key="1">
    <citation type="submission" date="2016-10" db="EMBL/GenBank/DDBJ databases">
        <authorList>
            <person name="Varghese N."/>
            <person name="Submissions S."/>
        </authorList>
    </citation>
    <scope>NUCLEOTIDE SEQUENCE [LARGE SCALE GENOMIC DNA]</scope>
    <source>
        <strain evidence="3">DSM 24450</strain>
    </source>
</reference>
<gene>
    <name evidence="2" type="ORF">SAMN04488006_0051</name>
</gene>
<dbReference type="SUPFAM" id="SSF46955">
    <property type="entry name" value="Putative DNA-binding domain"/>
    <property type="match status" value="1"/>
</dbReference>
<dbReference type="RefSeq" id="WP_090230198.1">
    <property type="nucleotide sequence ID" value="NZ_FOZP01000010.1"/>
</dbReference>
<feature type="domain" description="Helix-turn-helix" evidence="1">
    <location>
        <begin position="187"/>
        <end position="236"/>
    </location>
</feature>
<dbReference type="OrthoDB" id="597977at2"/>
<evidence type="ECO:0000313" key="3">
    <source>
        <dbReference type="Proteomes" id="UP000199312"/>
    </source>
</evidence>
<dbReference type="Pfam" id="PF12728">
    <property type="entry name" value="HTH_17"/>
    <property type="match status" value="1"/>
</dbReference>
<dbReference type="InterPro" id="IPR009061">
    <property type="entry name" value="DNA-bd_dom_put_sf"/>
</dbReference>
<proteinExistence type="predicted"/>
<dbReference type="NCBIfam" id="TIGR01764">
    <property type="entry name" value="excise"/>
    <property type="match status" value="1"/>
</dbReference>
<dbReference type="Proteomes" id="UP000199312">
    <property type="component" value="Unassembled WGS sequence"/>
</dbReference>